<protein>
    <submittedName>
        <fullName evidence="1">Uncharacterized protein</fullName>
    </submittedName>
</protein>
<accession>Q2IHW0</accession>
<dbReference type="EMBL" id="CP000251">
    <property type="protein sequence ID" value="ABC81237.1"/>
    <property type="molecule type" value="Genomic_DNA"/>
</dbReference>
<dbReference type="eggNOG" id="COG3598">
    <property type="taxonomic scope" value="Bacteria"/>
</dbReference>
<dbReference type="AlphaFoldDB" id="Q2IHW0"/>
<dbReference type="Proteomes" id="UP000001935">
    <property type="component" value="Chromosome"/>
</dbReference>
<gene>
    <name evidence="1" type="ordered locus">Adeh_1464</name>
</gene>
<sequence>MPVAEPRARALDRRRAAAYLAAMGPAVQGQGGDHHTFRAAAALVVDFALPEADALDLMREWNATCQPPWPERDLVKKLRSAARSGKHGRGSLLEAPSQRPTFDTADEALDRLIAAVQDRAPADVIGWLTWELVTTARWLTVAKKGSPRPALIPKKDRAAAILLAVGAYLDLDDPPQGPERLAWIMEQAAREHFACVPSATAKREEMLYETEAIDAMQAWKRGRGGVRHAPRILPFAPGRPLDPETLVAHEQEAACFRASLSPLEREVFDGYGEDDALLAERAETTAKTVKSTRFRIRKKASAWGAGEQNEGRAA</sequence>
<proteinExistence type="predicted"/>
<dbReference type="KEGG" id="ade:Adeh_1464"/>
<dbReference type="HOGENOM" id="CLU_884664_0_0_7"/>
<evidence type="ECO:0000313" key="2">
    <source>
        <dbReference type="Proteomes" id="UP000001935"/>
    </source>
</evidence>
<reference evidence="1" key="1">
    <citation type="submission" date="2006-01" db="EMBL/GenBank/DDBJ databases">
        <title>Complete sequence of Anaeromyxobacter dehalogenans 2CP-C.</title>
        <authorList>
            <consortium name="US DOE Joint Genome Institute"/>
            <person name="Copeland A."/>
            <person name="Lucas S."/>
            <person name="Lapidus A."/>
            <person name="Barry K."/>
            <person name="Detter J.C."/>
            <person name="Glavina T."/>
            <person name="Hammon N."/>
            <person name="Israni S."/>
            <person name="Pitluck S."/>
            <person name="Brettin T."/>
            <person name="Bruce D."/>
            <person name="Han C."/>
            <person name="Tapia R."/>
            <person name="Gilna P."/>
            <person name="Kiss H."/>
            <person name="Schmutz J."/>
            <person name="Larimer F."/>
            <person name="Land M."/>
            <person name="Kyrpides N."/>
            <person name="Anderson I."/>
            <person name="Sanford R.A."/>
            <person name="Ritalahti K.M."/>
            <person name="Thomas H.S."/>
            <person name="Kirby J.R."/>
            <person name="Zhulin I.B."/>
            <person name="Loeffler F.E."/>
            <person name="Richardson P."/>
        </authorList>
    </citation>
    <scope>NUCLEOTIDE SEQUENCE</scope>
    <source>
        <strain evidence="1">2CP-C</strain>
    </source>
</reference>
<dbReference type="STRING" id="290397.Adeh_1464"/>
<evidence type="ECO:0000313" key="1">
    <source>
        <dbReference type="EMBL" id="ABC81237.1"/>
    </source>
</evidence>
<name>Q2IHW0_ANADE</name>
<organism evidence="1 2">
    <name type="scientific">Anaeromyxobacter dehalogenans (strain 2CP-C)</name>
    <dbReference type="NCBI Taxonomy" id="290397"/>
    <lineage>
        <taxon>Bacteria</taxon>
        <taxon>Pseudomonadati</taxon>
        <taxon>Myxococcota</taxon>
        <taxon>Myxococcia</taxon>
        <taxon>Myxococcales</taxon>
        <taxon>Cystobacterineae</taxon>
        <taxon>Anaeromyxobacteraceae</taxon>
        <taxon>Anaeromyxobacter</taxon>
    </lineage>
</organism>